<organism evidence="2 3">
    <name type="scientific">Nepenthes gracilis</name>
    <name type="common">Slender pitcher plant</name>
    <dbReference type="NCBI Taxonomy" id="150966"/>
    <lineage>
        <taxon>Eukaryota</taxon>
        <taxon>Viridiplantae</taxon>
        <taxon>Streptophyta</taxon>
        <taxon>Embryophyta</taxon>
        <taxon>Tracheophyta</taxon>
        <taxon>Spermatophyta</taxon>
        <taxon>Magnoliopsida</taxon>
        <taxon>eudicotyledons</taxon>
        <taxon>Gunneridae</taxon>
        <taxon>Pentapetalae</taxon>
        <taxon>Caryophyllales</taxon>
        <taxon>Nepenthaceae</taxon>
        <taxon>Nepenthes</taxon>
    </lineage>
</organism>
<name>A0AAD3SBB3_NEPGR</name>
<dbReference type="AlphaFoldDB" id="A0AAD3SBB3"/>
<feature type="region of interest" description="Disordered" evidence="1">
    <location>
        <begin position="1"/>
        <end position="22"/>
    </location>
</feature>
<feature type="compositionally biased region" description="Basic and acidic residues" evidence="1">
    <location>
        <begin position="9"/>
        <end position="22"/>
    </location>
</feature>
<comment type="caution">
    <text evidence="2">The sequence shown here is derived from an EMBL/GenBank/DDBJ whole genome shotgun (WGS) entry which is preliminary data.</text>
</comment>
<proteinExistence type="predicted"/>
<dbReference type="EMBL" id="BSYO01000007">
    <property type="protein sequence ID" value="GMH07562.1"/>
    <property type="molecule type" value="Genomic_DNA"/>
</dbReference>
<dbReference type="Proteomes" id="UP001279734">
    <property type="component" value="Unassembled WGS sequence"/>
</dbReference>
<evidence type="ECO:0000313" key="2">
    <source>
        <dbReference type="EMBL" id="GMH07562.1"/>
    </source>
</evidence>
<reference evidence="2" key="1">
    <citation type="submission" date="2023-05" db="EMBL/GenBank/DDBJ databases">
        <title>Nepenthes gracilis genome sequencing.</title>
        <authorList>
            <person name="Fukushima K."/>
        </authorList>
    </citation>
    <scope>NUCLEOTIDE SEQUENCE</scope>
    <source>
        <strain evidence="2">SING2019-196</strain>
    </source>
</reference>
<evidence type="ECO:0000313" key="3">
    <source>
        <dbReference type="Proteomes" id="UP001279734"/>
    </source>
</evidence>
<evidence type="ECO:0000256" key="1">
    <source>
        <dbReference type="SAM" id="MobiDB-lite"/>
    </source>
</evidence>
<protein>
    <submittedName>
        <fullName evidence="2">Uncharacterized protein</fullName>
    </submittedName>
</protein>
<keyword evidence="3" id="KW-1185">Reference proteome</keyword>
<sequence>MSGMEENSYSDHKSPLLSSPERRLNANARRARLGRWNSVDILKNDFVSRLPEKVRSGLNAECPYDIDLTRTSGLTEAAKSLKEANDFQEHAKPTAFKFQVYACRQVKIEFTNPEAQPHEDNESGEKFTIVNELADLVSANPEETEFFDKVEIFVLLCEDNLQSNKISWSKREEEKATEEKCQIIEFGIMNCHSNNHPRVGHP</sequence>
<gene>
    <name evidence="2" type="ORF">Nepgr_009402</name>
</gene>
<accession>A0AAD3SBB3</accession>